<keyword evidence="6 10" id="KW-0326">Glycosidase</keyword>
<dbReference type="Proteomes" id="UP000188603">
    <property type="component" value="Chromosome"/>
</dbReference>
<feature type="site" description="Increases basicity of active site Tyr" evidence="9">
    <location>
        <position position="113"/>
    </location>
</feature>
<feature type="binding site" evidence="8">
    <location>
        <position position="202"/>
    </location>
    <ligand>
        <name>Mn(2+)</name>
        <dbReference type="ChEBI" id="CHEBI:29035"/>
    </ligand>
</feature>
<dbReference type="InterPro" id="IPR022616">
    <property type="entry name" value="Glyco_hydro_4_C"/>
</dbReference>
<evidence type="ECO:0000256" key="9">
    <source>
        <dbReference type="PIRSR" id="PIRSR601088-4"/>
    </source>
</evidence>
<dbReference type="PANTHER" id="PTHR32092:SF5">
    <property type="entry name" value="6-PHOSPHO-BETA-GLUCOSIDASE"/>
    <property type="match status" value="1"/>
</dbReference>
<keyword evidence="13" id="KW-1185">Reference proteome</keyword>
<dbReference type="AlphaFoldDB" id="A0A1U9K4N6"/>
<dbReference type="InterPro" id="IPR001088">
    <property type="entry name" value="Glyco_hydro_4"/>
</dbReference>
<feature type="binding site" evidence="7">
    <location>
        <position position="151"/>
    </location>
    <ligand>
        <name>substrate</name>
    </ligand>
</feature>
<dbReference type="InterPro" id="IPR019802">
    <property type="entry name" value="GlycHydrolase_4_CS"/>
</dbReference>
<keyword evidence="8" id="KW-0408">Iron</keyword>
<dbReference type="Gene3D" id="3.40.50.720">
    <property type="entry name" value="NAD(P)-binding Rossmann-like Domain"/>
    <property type="match status" value="1"/>
</dbReference>
<keyword evidence="3 10" id="KW-0378">Hydrolase</keyword>
<evidence type="ECO:0000313" key="13">
    <source>
        <dbReference type="Proteomes" id="UP000188603"/>
    </source>
</evidence>
<dbReference type="OrthoDB" id="9808275at2"/>
<keyword evidence="4 10" id="KW-0520">NAD</keyword>
<dbReference type="Pfam" id="PF02056">
    <property type="entry name" value="Glyco_hydro_4"/>
    <property type="match status" value="1"/>
</dbReference>
<dbReference type="STRING" id="1471761.B0W44_03730"/>
<name>A0A1U9K4N6_9BACL</name>
<comment type="cofactor">
    <cofactor evidence="10">
        <name>NAD(+)</name>
        <dbReference type="ChEBI" id="CHEBI:57540"/>
    </cofactor>
    <text evidence="10">Binds 1 NAD(+) per subunit.</text>
</comment>
<organism evidence="12 13">
    <name type="scientific">Novibacillus thermophilus</name>
    <dbReference type="NCBI Taxonomy" id="1471761"/>
    <lineage>
        <taxon>Bacteria</taxon>
        <taxon>Bacillati</taxon>
        <taxon>Bacillota</taxon>
        <taxon>Bacilli</taxon>
        <taxon>Bacillales</taxon>
        <taxon>Thermoactinomycetaceae</taxon>
        <taxon>Novibacillus</taxon>
    </lineage>
</organism>
<evidence type="ECO:0000256" key="8">
    <source>
        <dbReference type="PIRSR" id="PIRSR601088-3"/>
    </source>
</evidence>
<feature type="binding site" evidence="7">
    <location>
        <position position="97"/>
    </location>
    <ligand>
        <name>substrate</name>
    </ligand>
</feature>
<dbReference type="Gene3D" id="3.90.110.10">
    <property type="entry name" value="Lactate dehydrogenase/glycoside hydrolase, family 4, C-terminal"/>
    <property type="match status" value="1"/>
</dbReference>
<dbReference type="InterPro" id="IPR015955">
    <property type="entry name" value="Lactate_DH/Glyco_Ohase_4_C"/>
</dbReference>
<dbReference type="GO" id="GO:0005975">
    <property type="term" value="P:carbohydrate metabolic process"/>
    <property type="evidence" value="ECO:0007669"/>
    <property type="project" value="InterPro"/>
</dbReference>
<dbReference type="GO" id="GO:0046872">
    <property type="term" value="F:metal ion binding"/>
    <property type="evidence" value="ECO:0007669"/>
    <property type="project" value="UniProtKB-KW"/>
</dbReference>
<dbReference type="PRINTS" id="PR00732">
    <property type="entry name" value="GLHYDRLASE4"/>
</dbReference>
<evidence type="ECO:0000256" key="7">
    <source>
        <dbReference type="PIRSR" id="PIRSR601088-2"/>
    </source>
</evidence>
<keyword evidence="2 8" id="KW-0479">Metal-binding</keyword>
<proteinExistence type="inferred from homology"/>
<keyword evidence="5 8" id="KW-0464">Manganese</keyword>
<evidence type="ECO:0000256" key="5">
    <source>
        <dbReference type="ARBA" id="ARBA00023211"/>
    </source>
</evidence>
<dbReference type="CDD" id="cd05296">
    <property type="entry name" value="GH4_P_beta_glucosidase"/>
    <property type="match status" value="1"/>
</dbReference>
<dbReference type="GO" id="GO:0016616">
    <property type="term" value="F:oxidoreductase activity, acting on the CH-OH group of donors, NAD or NADP as acceptor"/>
    <property type="evidence" value="ECO:0007669"/>
    <property type="project" value="InterPro"/>
</dbReference>
<feature type="domain" description="Glycosyl hydrolase family 4 C-terminal" evidence="11">
    <location>
        <begin position="198"/>
        <end position="412"/>
    </location>
</feature>
<evidence type="ECO:0000313" key="12">
    <source>
        <dbReference type="EMBL" id="AQS55011.1"/>
    </source>
</evidence>
<sequence>MIKDSLKIAVIGGGSSYTPELIEGLIEHYHEFPVKDLYLVDVEQGKEKLEIIGSLSRRMVERAGVPIRIHTTLDRKKAIKNANFVTTQIRVGQLEARSRDERIPLRYGCIGQETTGAGGFAKGLRTIPVILDICRDIEQLAPQAFLINFTNPAGMVTEAVLKYSDVRSIGLCNLPIGTKMQVAKIMDVDVSKVNIEIVGINHLNWAYNIQVNGIDVTWEVIEKFSKSRGLTVKNVPDLGWEPGFLESLGMLPCSYLRYYYLKDKMLEEQLQTLKTKGTRADTVKKVESELFELYKDPDLDIKPPQLEQRGGAYYSEAAINLMTSIYNNKRDIQAVNVKNNGIIPCLPHDASIEVNCVIGSDGASPVQLTQSVSPKVKGLLQVVKAYEELSVEAAVKGDYDCALHALTIHPLVGSSSVAKKILDDILEENKEYLPQFYS</sequence>
<accession>A0A1U9K4N6</accession>
<evidence type="ECO:0000256" key="1">
    <source>
        <dbReference type="ARBA" id="ARBA00010141"/>
    </source>
</evidence>
<dbReference type="Pfam" id="PF11975">
    <property type="entry name" value="Glyco_hydro_4C"/>
    <property type="match status" value="1"/>
</dbReference>
<dbReference type="EMBL" id="CP019699">
    <property type="protein sequence ID" value="AQS55011.1"/>
    <property type="molecule type" value="Genomic_DNA"/>
</dbReference>
<dbReference type="SUPFAM" id="SSF51735">
    <property type="entry name" value="NAD(P)-binding Rossmann-fold domains"/>
    <property type="match status" value="1"/>
</dbReference>
<evidence type="ECO:0000256" key="4">
    <source>
        <dbReference type="ARBA" id="ARBA00023027"/>
    </source>
</evidence>
<feature type="binding site" evidence="8">
    <location>
        <position position="172"/>
    </location>
    <ligand>
        <name>Mn(2+)</name>
        <dbReference type="ChEBI" id="CHEBI:29035"/>
    </ligand>
</feature>
<keyword evidence="8" id="KW-0170">Cobalt</keyword>
<evidence type="ECO:0000256" key="3">
    <source>
        <dbReference type="ARBA" id="ARBA00022801"/>
    </source>
</evidence>
<evidence type="ECO:0000259" key="11">
    <source>
        <dbReference type="Pfam" id="PF11975"/>
    </source>
</evidence>
<dbReference type="InterPro" id="IPR036291">
    <property type="entry name" value="NAD(P)-bd_dom_sf"/>
</dbReference>
<keyword evidence="8" id="KW-0533">Nickel</keyword>
<gene>
    <name evidence="12" type="ORF">B0W44_03730</name>
</gene>
<dbReference type="SUPFAM" id="SSF56327">
    <property type="entry name" value="LDH C-terminal domain-like"/>
    <property type="match status" value="1"/>
</dbReference>
<dbReference type="GO" id="GO:0004553">
    <property type="term" value="F:hydrolase activity, hydrolyzing O-glycosyl compounds"/>
    <property type="evidence" value="ECO:0007669"/>
    <property type="project" value="InterPro"/>
</dbReference>
<protein>
    <submittedName>
        <fullName evidence="12">6-phospho-beta-glucosidase</fullName>
    </submittedName>
</protein>
<reference evidence="12 13" key="1">
    <citation type="journal article" date="2015" name="Int. J. Syst. Evol. Microbiol.">
        <title>Novibacillus thermophilus gen. nov., sp. nov., a Gram-staining-negative and moderately thermophilic member of the family Thermoactinomycetaceae.</title>
        <authorList>
            <person name="Yang G."/>
            <person name="Chen J."/>
            <person name="Zhou S."/>
        </authorList>
    </citation>
    <scope>NUCLEOTIDE SEQUENCE [LARGE SCALE GENOMIC DNA]</scope>
    <source>
        <strain evidence="12 13">SG-1</strain>
    </source>
</reference>
<dbReference type="PROSITE" id="PS01324">
    <property type="entry name" value="GLYCOSYL_HYDROL_F4"/>
    <property type="match status" value="1"/>
</dbReference>
<evidence type="ECO:0000256" key="2">
    <source>
        <dbReference type="ARBA" id="ARBA00022723"/>
    </source>
</evidence>
<evidence type="ECO:0000256" key="10">
    <source>
        <dbReference type="RuleBase" id="RU361152"/>
    </source>
</evidence>
<dbReference type="PANTHER" id="PTHR32092">
    <property type="entry name" value="6-PHOSPHO-BETA-GLUCOSIDASE-RELATED"/>
    <property type="match status" value="1"/>
</dbReference>
<evidence type="ECO:0000256" key="6">
    <source>
        <dbReference type="ARBA" id="ARBA00023295"/>
    </source>
</evidence>
<comment type="similarity">
    <text evidence="1 10">Belongs to the glycosyl hydrolase 4 family.</text>
</comment>
<dbReference type="KEGG" id="ntr:B0W44_03730"/>